<dbReference type="AlphaFoldDB" id="A0A9D9E0T0"/>
<comment type="caution">
    <text evidence="3">The sequence shown here is derived from an EMBL/GenBank/DDBJ whole genome shotgun (WGS) entry which is preliminary data.</text>
</comment>
<dbReference type="Pfam" id="PF01497">
    <property type="entry name" value="Peripla_BP_2"/>
    <property type="match status" value="1"/>
</dbReference>
<feature type="domain" description="Fe/B12 periplasmic-binding" evidence="2">
    <location>
        <begin position="91"/>
        <end position="329"/>
    </location>
</feature>
<dbReference type="GO" id="GO:0071281">
    <property type="term" value="P:cellular response to iron ion"/>
    <property type="evidence" value="ECO:0007669"/>
    <property type="project" value="TreeGrafter"/>
</dbReference>
<keyword evidence="1" id="KW-0732">Signal</keyword>
<evidence type="ECO:0000259" key="2">
    <source>
        <dbReference type="Pfam" id="PF01497"/>
    </source>
</evidence>
<proteinExistence type="predicted"/>
<accession>A0A9D9E0T0</accession>
<dbReference type="PROSITE" id="PS51257">
    <property type="entry name" value="PROKAR_LIPOPROTEIN"/>
    <property type="match status" value="1"/>
</dbReference>
<protein>
    <submittedName>
        <fullName evidence="3">ABC transporter substrate-binding protein</fullName>
    </submittedName>
</protein>
<evidence type="ECO:0000313" key="3">
    <source>
        <dbReference type="EMBL" id="MBO8437447.1"/>
    </source>
</evidence>
<evidence type="ECO:0000256" key="1">
    <source>
        <dbReference type="SAM" id="SignalP"/>
    </source>
</evidence>
<sequence length="374" mass="41153">MRNFIIILFSAFLLSVAVSCGHATQDTVTAGNNLYARGFSLSDCDGYKILDIRNPWDTLRLLHRYLLVPKGAAIPDSMPQGTLLRTPLGRVAVYASQHCAVMSRLGVEGNVAGICDAYYVADTVVKKRLKQGEIVDLGSSFLPDMERLVSLSAEAIILSPYKDGSYGKAGELGIPLVEIADYMENSPLARAEWIKVFGALFDCGALADSAFSVTCSRYDSLAAMAAVAVERPTLFCELKTGGVWYQPCGESYMAALYRDAGIDYLWSDTPGTGSLSLSFEEVLSRAVHADLWVFKYADETRDRRLSDLAREFAPYSGFDAFKNGGVWGCNSVKSPFFEDLAVSPDRVLHDFMLMAHPELFSADDTAFYFKRLEK</sequence>
<gene>
    <name evidence="3" type="ORF">IAC54_00920</name>
</gene>
<name>A0A9D9E0T0_9BACT</name>
<dbReference type="PANTHER" id="PTHR30535:SF34">
    <property type="entry name" value="MOLYBDATE-BINDING PROTEIN MOLA"/>
    <property type="match status" value="1"/>
</dbReference>
<dbReference type="EMBL" id="JADIMW010000008">
    <property type="protein sequence ID" value="MBO8437447.1"/>
    <property type="molecule type" value="Genomic_DNA"/>
</dbReference>
<reference evidence="3" key="2">
    <citation type="journal article" date="2021" name="PeerJ">
        <title>Extensive microbial diversity within the chicken gut microbiome revealed by metagenomics and culture.</title>
        <authorList>
            <person name="Gilroy R."/>
            <person name="Ravi A."/>
            <person name="Getino M."/>
            <person name="Pursley I."/>
            <person name="Horton D.L."/>
            <person name="Alikhan N.F."/>
            <person name="Baker D."/>
            <person name="Gharbi K."/>
            <person name="Hall N."/>
            <person name="Watson M."/>
            <person name="Adriaenssens E.M."/>
            <person name="Foster-Nyarko E."/>
            <person name="Jarju S."/>
            <person name="Secka A."/>
            <person name="Antonio M."/>
            <person name="Oren A."/>
            <person name="Chaudhuri R.R."/>
            <person name="La Ragione R."/>
            <person name="Hildebrand F."/>
            <person name="Pallen M.J."/>
        </authorList>
    </citation>
    <scope>NUCLEOTIDE SEQUENCE</scope>
    <source>
        <strain evidence="3">G3-4614</strain>
    </source>
</reference>
<organism evidence="3 4">
    <name type="scientific">Candidatus Caccoplasma merdipullorum</name>
    <dbReference type="NCBI Taxonomy" id="2840718"/>
    <lineage>
        <taxon>Bacteria</taxon>
        <taxon>Pseudomonadati</taxon>
        <taxon>Bacteroidota</taxon>
        <taxon>Bacteroidia</taxon>
        <taxon>Bacteroidales</taxon>
        <taxon>Bacteroidaceae</taxon>
        <taxon>Bacteroidaceae incertae sedis</taxon>
        <taxon>Candidatus Caccoplasma</taxon>
    </lineage>
</organism>
<feature type="signal peptide" evidence="1">
    <location>
        <begin position="1"/>
        <end position="23"/>
    </location>
</feature>
<dbReference type="Proteomes" id="UP000823636">
    <property type="component" value="Unassembled WGS sequence"/>
</dbReference>
<dbReference type="InterPro" id="IPR050902">
    <property type="entry name" value="ABC_Transporter_SBP"/>
</dbReference>
<reference evidence="3" key="1">
    <citation type="submission" date="2020-10" db="EMBL/GenBank/DDBJ databases">
        <authorList>
            <person name="Gilroy R."/>
        </authorList>
    </citation>
    <scope>NUCLEOTIDE SEQUENCE</scope>
    <source>
        <strain evidence="3">G3-4614</strain>
    </source>
</reference>
<dbReference type="Gene3D" id="3.40.50.1980">
    <property type="entry name" value="Nitrogenase molybdenum iron protein domain"/>
    <property type="match status" value="2"/>
</dbReference>
<evidence type="ECO:0000313" key="4">
    <source>
        <dbReference type="Proteomes" id="UP000823636"/>
    </source>
</evidence>
<dbReference type="InterPro" id="IPR002491">
    <property type="entry name" value="ABC_transptr_periplasmic_BD"/>
</dbReference>
<dbReference type="SUPFAM" id="SSF53807">
    <property type="entry name" value="Helical backbone' metal receptor"/>
    <property type="match status" value="1"/>
</dbReference>
<feature type="chain" id="PRO_5038527113" evidence="1">
    <location>
        <begin position="24"/>
        <end position="374"/>
    </location>
</feature>
<dbReference type="PANTHER" id="PTHR30535">
    <property type="entry name" value="VITAMIN B12-BINDING PROTEIN"/>
    <property type="match status" value="1"/>
</dbReference>